<accession>A0ABV4CYN3</accession>
<dbReference type="EMBL" id="JBCLPP010000049">
    <property type="protein sequence ID" value="MEY8246461.1"/>
    <property type="molecule type" value="Genomic_DNA"/>
</dbReference>
<reference evidence="1 2" key="1">
    <citation type="submission" date="2024-03" db="EMBL/GenBank/DDBJ databases">
        <title>Mouse gut bacterial collection (mGBC) of GemPharmatech.</title>
        <authorList>
            <person name="He Y."/>
            <person name="Dong L."/>
            <person name="Wu D."/>
            <person name="Gao X."/>
            <person name="Lin Z."/>
        </authorList>
    </citation>
    <scope>NUCLEOTIDE SEQUENCE [LARGE SCALE GENOMIC DNA]</scope>
    <source>
        <strain evidence="1 2">54-13</strain>
    </source>
</reference>
<evidence type="ECO:0000313" key="1">
    <source>
        <dbReference type="EMBL" id="MEY8246461.1"/>
    </source>
</evidence>
<dbReference type="RefSeq" id="WP_121698699.1">
    <property type="nucleotide sequence ID" value="NZ_JBCLPP010000049.1"/>
</dbReference>
<keyword evidence="2" id="KW-1185">Reference proteome</keyword>
<protein>
    <submittedName>
        <fullName evidence="1">Uncharacterized protein</fullName>
    </submittedName>
</protein>
<comment type="caution">
    <text evidence="1">The sequence shown here is derived from an EMBL/GenBank/DDBJ whole genome shotgun (WGS) entry which is preliminary data.</text>
</comment>
<evidence type="ECO:0000313" key="2">
    <source>
        <dbReference type="Proteomes" id="UP001565200"/>
    </source>
</evidence>
<name>A0ABV4CYN3_9BACT</name>
<sequence length="60" mass="6754">MMTEYDKGVLQLPLIQNRIKGKCETKDIAQSTFTNFSGEVSVVKLGLLFAPTIAPYRYDL</sequence>
<gene>
    <name evidence="1" type="ORF">AAK873_12660</name>
</gene>
<proteinExistence type="predicted"/>
<dbReference type="Proteomes" id="UP001565200">
    <property type="component" value="Unassembled WGS sequence"/>
</dbReference>
<organism evidence="1 2">
    <name type="scientific">Heminiphilus faecis</name>
    <dbReference type="NCBI Taxonomy" id="2601703"/>
    <lineage>
        <taxon>Bacteria</taxon>
        <taxon>Pseudomonadati</taxon>
        <taxon>Bacteroidota</taxon>
        <taxon>Bacteroidia</taxon>
        <taxon>Bacteroidales</taxon>
        <taxon>Muribaculaceae</taxon>
        <taxon>Heminiphilus</taxon>
    </lineage>
</organism>